<reference evidence="2 3" key="1">
    <citation type="submission" date="2018-08" db="EMBL/GenBank/DDBJ databases">
        <title>Genomic Encyclopedia of Archaeal and Bacterial Type Strains, Phase II (KMG-II): from individual species to whole genera.</title>
        <authorList>
            <person name="Goeker M."/>
        </authorList>
    </citation>
    <scope>NUCLEOTIDE SEQUENCE [LARGE SCALE GENOMIC DNA]</scope>
    <source>
        <strain evidence="2 3">DSM 100880</strain>
    </source>
</reference>
<gene>
    <name evidence="2" type="ORF">C8P67_10279</name>
</gene>
<dbReference type="Gene3D" id="3.40.50.10140">
    <property type="entry name" value="Toll/interleukin-1 receptor homology (TIR) domain"/>
    <property type="match status" value="1"/>
</dbReference>
<dbReference type="Proteomes" id="UP000257136">
    <property type="component" value="Unassembled WGS sequence"/>
</dbReference>
<dbReference type="GO" id="GO:0007165">
    <property type="term" value="P:signal transduction"/>
    <property type="evidence" value="ECO:0007669"/>
    <property type="project" value="InterPro"/>
</dbReference>
<dbReference type="RefSeq" id="WP_115810247.1">
    <property type="nucleotide sequence ID" value="NZ_QUNI01000002.1"/>
</dbReference>
<proteinExistence type="predicted"/>
<evidence type="ECO:0000313" key="2">
    <source>
        <dbReference type="EMBL" id="REH00831.1"/>
    </source>
</evidence>
<dbReference type="OrthoDB" id="122965at2"/>
<evidence type="ECO:0000313" key="3">
    <source>
        <dbReference type="Proteomes" id="UP000257136"/>
    </source>
</evidence>
<dbReference type="PROSITE" id="PS50104">
    <property type="entry name" value="TIR"/>
    <property type="match status" value="1"/>
</dbReference>
<sequence>MNIFISWSGESSKEIASTIKNWLPTVLQSTKPYFTPSDVEKGSKWESEITKKLNECKVGLICLTADNTEKPWILFESGALSNRLEKSRVCPILFGLSNSDLKGPLATFQTTEFRKDDFKKLIKSINKLLEENEIPDFVLDEAFEAFYPKLEQKINSILEDSNSDNQINKITKRSDRDILEEILELNRKQYITPKTIIEDNDDVYNLINSSNYKVLTFGEAQKLQAGDRVLHSKFGRGTVYSLNMYPEKPLDCKIDIKFDHSGIKKLLLRFAQLAKL</sequence>
<dbReference type="Pfam" id="PF21196">
    <property type="entry name" value="PcrA_UvrD_tudor"/>
    <property type="match status" value="1"/>
</dbReference>
<comment type="caution">
    <text evidence="2">The sequence shown here is derived from an EMBL/GenBank/DDBJ whole genome shotgun (WGS) entry which is preliminary data.</text>
</comment>
<keyword evidence="3" id="KW-1185">Reference proteome</keyword>
<dbReference type="InterPro" id="IPR035897">
    <property type="entry name" value="Toll_tir_struct_dom_sf"/>
</dbReference>
<dbReference type="Pfam" id="PF13676">
    <property type="entry name" value="TIR_2"/>
    <property type="match status" value="1"/>
</dbReference>
<dbReference type="EMBL" id="QUNI01000002">
    <property type="protein sequence ID" value="REH00831.1"/>
    <property type="molecule type" value="Genomic_DNA"/>
</dbReference>
<feature type="domain" description="TIR" evidence="1">
    <location>
        <begin position="1"/>
        <end position="154"/>
    </location>
</feature>
<dbReference type="AlphaFoldDB" id="A0A3E0ET42"/>
<protein>
    <submittedName>
        <fullName evidence="2">TIR domain-containing protein</fullName>
    </submittedName>
</protein>
<dbReference type="SUPFAM" id="SSF52200">
    <property type="entry name" value="Toll/Interleukin receptor TIR domain"/>
    <property type="match status" value="1"/>
</dbReference>
<dbReference type="InterPro" id="IPR000157">
    <property type="entry name" value="TIR_dom"/>
</dbReference>
<organism evidence="2 3">
    <name type="scientific">Flavobacterium aquicola</name>
    <dbReference type="NCBI Taxonomy" id="1682742"/>
    <lineage>
        <taxon>Bacteria</taxon>
        <taxon>Pseudomonadati</taxon>
        <taxon>Bacteroidota</taxon>
        <taxon>Flavobacteriia</taxon>
        <taxon>Flavobacteriales</taxon>
        <taxon>Flavobacteriaceae</taxon>
        <taxon>Flavobacterium</taxon>
    </lineage>
</organism>
<name>A0A3E0ET42_9FLAO</name>
<evidence type="ECO:0000259" key="1">
    <source>
        <dbReference type="PROSITE" id="PS50104"/>
    </source>
</evidence>
<accession>A0A3E0ET42</accession>